<protein>
    <submittedName>
        <fullName evidence="1">Uncharacterized protein</fullName>
    </submittedName>
</protein>
<name>A0A0A8ZGL7_ARUDO</name>
<reference evidence="1" key="2">
    <citation type="journal article" date="2015" name="Data Brief">
        <title>Shoot transcriptome of the giant reed, Arundo donax.</title>
        <authorList>
            <person name="Barrero R.A."/>
            <person name="Guerrero F.D."/>
            <person name="Moolhuijzen P."/>
            <person name="Goolsby J.A."/>
            <person name="Tidwell J."/>
            <person name="Bellgard S.E."/>
            <person name="Bellgard M.I."/>
        </authorList>
    </citation>
    <scope>NUCLEOTIDE SEQUENCE</scope>
    <source>
        <tissue evidence="1">Shoot tissue taken approximately 20 cm above the soil surface</tissue>
    </source>
</reference>
<reference evidence="1" key="1">
    <citation type="submission" date="2014-09" db="EMBL/GenBank/DDBJ databases">
        <authorList>
            <person name="Magalhaes I.L.F."/>
            <person name="Oliveira U."/>
            <person name="Santos F.R."/>
            <person name="Vidigal T.H.D.A."/>
            <person name="Brescovit A.D."/>
            <person name="Santos A.J."/>
        </authorList>
    </citation>
    <scope>NUCLEOTIDE SEQUENCE</scope>
    <source>
        <tissue evidence="1">Shoot tissue taken approximately 20 cm above the soil surface</tissue>
    </source>
</reference>
<sequence length="41" mass="4391">MVNGHVSFLSLHASPLSYTHKVAMRALVAHDSGPVISSLPY</sequence>
<proteinExistence type="predicted"/>
<evidence type="ECO:0000313" key="1">
    <source>
        <dbReference type="EMBL" id="JAD37951.1"/>
    </source>
</evidence>
<dbReference type="AlphaFoldDB" id="A0A0A8ZGL7"/>
<organism evidence="1">
    <name type="scientific">Arundo donax</name>
    <name type="common">Giant reed</name>
    <name type="synonym">Donax arundinaceus</name>
    <dbReference type="NCBI Taxonomy" id="35708"/>
    <lineage>
        <taxon>Eukaryota</taxon>
        <taxon>Viridiplantae</taxon>
        <taxon>Streptophyta</taxon>
        <taxon>Embryophyta</taxon>
        <taxon>Tracheophyta</taxon>
        <taxon>Spermatophyta</taxon>
        <taxon>Magnoliopsida</taxon>
        <taxon>Liliopsida</taxon>
        <taxon>Poales</taxon>
        <taxon>Poaceae</taxon>
        <taxon>PACMAD clade</taxon>
        <taxon>Arundinoideae</taxon>
        <taxon>Arundineae</taxon>
        <taxon>Arundo</taxon>
    </lineage>
</organism>
<accession>A0A0A8ZGL7</accession>
<dbReference type="EMBL" id="GBRH01259944">
    <property type="protein sequence ID" value="JAD37951.1"/>
    <property type="molecule type" value="Transcribed_RNA"/>
</dbReference>